<dbReference type="InterPro" id="IPR014009">
    <property type="entry name" value="PIK_FAT"/>
</dbReference>
<dbReference type="PROSITE" id="PS51189">
    <property type="entry name" value="FAT"/>
    <property type="match status" value="1"/>
</dbReference>
<dbReference type="InterPro" id="IPR036940">
    <property type="entry name" value="PI3/4_kinase_cat_sf"/>
</dbReference>
<evidence type="ECO:0000256" key="8">
    <source>
        <dbReference type="ARBA" id="ARBA00022777"/>
    </source>
</evidence>
<keyword evidence="9" id="KW-0067">ATP-binding</keyword>
<keyword evidence="5" id="KW-0808">Transferase</keyword>
<dbReference type="InterPro" id="IPR016024">
    <property type="entry name" value="ARM-type_fold"/>
</dbReference>
<organism evidence="16 17">
    <name type="scientific">Aphanomyces astaci</name>
    <name type="common">Crayfish plague agent</name>
    <dbReference type="NCBI Taxonomy" id="112090"/>
    <lineage>
        <taxon>Eukaryota</taxon>
        <taxon>Sar</taxon>
        <taxon>Stramenopiles</taxon>
        <taxon>Oomycota</taxon>
        <taxon>Saprolegniomycetes</taxon>
        <taxon>Saprolegniales</taxon>
        <taxon>Verrucalvaceae</taxon>
        <taxon>Aphanomyces</taxon>
    </lineage>
</organism>
<evidence type="ECO:0000313" key="17">
    <source>
        <dbReference type="Proteomes" id="UP000285430"/>
    </source>
</evidence>
<evidence type="ECO:0000256" key="1">
    <source>
        <dbReference type="ARBA" id="ARBA00004123"/>
    </source>
</evidence>
<feature type="domain" description="FATC" evidence="15">
    <location>
        <begin position="2627"/>
        <end position="2659"/>
    </location>
</feature>
<keyword evidence="8" id="KW-0418">Kinase</keyword>
<comment type="caution">
    <text evidence="16">The sequence shown here is derived from an EMBL/GenBank/DDBJ whole genome shotgun (WGS) entry which is preliminary data.</text>
</comment>
<dbReference type="SMART" id="SM00146">
    <property type="entry name" value="PI3Kc"/>
    <property type="match status" value="1"/>
</dbReference>
<dbReference type="GO" id="GO:0005524">
    <property type="term" value="F:ATP binding"/>
    <property type="evidence" value="ECO:0007669"/>
    <property type="project" value="UniProtKB-KW"/>
</dbReference>
<dbReference type="Gene3D" id="1.10.1070.11">
    <property type="entry name" value="Phosphatidylinositol 3-/4-kinase, catalytic domain"/>
    <property type="match status" value="1"/>
</dbReference>
<dbReference type="InterPro" id="IPR003152">
    <property type="entry name" value="FATC_dom"/>
</dbReference>
<dbReference type="SUPFAM" id="SSF56112">
    <property type="entry name" value="Protein kinase-like (PK-like)"/>
    <property type="match status" value="1"/>
</dbReference>
<dbReference type="InterPro" id="IPR011990">
    <property type="entry name" value="TPR-like_helical_dom_sf"/>
</dbReference>
<dbReference type="EC" id="2.7.11.1" evidence="3"/>
<evidence type="ECO:0000259" key="14">
    <source>
        <dbReference type="PROSITE" id="PS51189"/>
    </source>
</evidence>
<dbReference type="Gene3D" id="3.30.1010.10">
    <property type="entry name" value="Phosphatidylinositol 3-kinase Catalytic Subunit, Chain A, domain 4"/>
    <property type="match status" value="1"/>
</dbReference>
<dbReference type="InterPro" id="IPR050517">
    <property type="entry name" value="DDR_Repair_Kinase"/>
</dbReference>
<dbReference type="GO" id="GO:0005634">
    <property type="term" value="C:nucleus"/>
    <property type="evidence" value="ECO:0007669"/>
    <property type="project" value="UniProtKB-SubCell"/>
</dbReference>
<dbReference type="InterPro" id="IPR057564">
    <property type="entry name" value="HEAT_ATR"/>
</dbReference>
<comment type="similarity">
    <text evidence="2">Belongs to the PI3/PI4-kinase family. ATM subfamily.</text>
</comment>
<dbReference type="Pfam" id="PF00454">
    <property type="entry name" value="PI3_PI4_kinase"/>
    <property type="match status" value="1"/>
</dbReference>
<dbReference type="GO" id="GO:0005694">
    <property type="term" value="C:chromosome"/>
    <property type="evidence" value="ECO:0007669"/>
    <property type="project" value="TreeGrafter"/>
</dbReference>
<keyword evidence="4" id="KW-0723">Serine/threonine-protein kinase</keyword>
<dbReference type="InterPro" id="IPR003151">
    <property type="entry name" value="PIK-rel_kinase_FAT"/>
</dbReference>
<evidence type="ECO:0000256" key="12">
    <source>
        <dbReference type="ARBA" id="ARBA00024420"/>
    </source>
</evidence>
<evidence type="ECO:0000313" key="16">
    <source>
        <dbReference type="EMBL" id="RHZ21465.1"/>
    </source>
</evidence>
<feature type="domain" description="PI3K/PI4K catalytic" evidence="13">
    <location>
        <begin position="2291"/>
        <end position="2612"/>
    </location>
</feature>
<dbReference type="InterPro" id="IPR000403">
    <property type="entry name" value="PI3/4_kinase_cat_dom"/>
</dbReference>
<dbReference type="Pfam" id="PF25030">
    <property type="entry name" value="M-HEAT_ATR"/>
    <property type="match status" value="1"/>
</dbReference>
<dbReference type="Pfam" id="PF02260">
    <property type="entry name" value="FATC"/>
    <property type="match status" value="1"/>
</dbReference>
<evidence type="ECO:0000256" key="11">
    <source>
        <dbReference type="ARBA" id="ARBA00023242"/>
    </source>
</evidence>
<dbReference type="EMBL" id="QUTH01003140">
    <property type="protein sequence ID" value="RHZ21465.1"/>
    <property type="molecule type" value="Genomic_DNA"/>
</dbReference>
<dbReference type="InterPro" id="IPR018936">
    <property type="entry name" value="PI3/4_kinase_CS"/>
</dbReference>
<dbReference type="InterPro" id="IPR056802">
    <property type="entry name" value="ATR-like_M-HEAT"/>
</dbReference>
<protein>
    <recommendedName>
        <fullName evidence="12">Serine/threonine-protein kinase ATR</fullName>
        <ecNumber evidence="3">2.7.11.1</ecNumber>
    </recommendedName>
</protein>
<keyword evidence="6" id="KW-0547">Nucleotide-binding</keyword>
<evidence type="ECO:0000256" key="4">
    <source>
        <dbReference type="ARBA" id="ARBA00022527"/>
    </source>
</evidence>
<evidence type="ECO:0000256" key="5">
    <source>
        <dbReference type="ARBA" id="ARBA00022679"/>
    </source>
</evidence>
<dbReference type="PROSITE" id="PS50290">
    <property type="entry name" value="PI3_4_KINASE_3"/>
    <property type="match status" value="1"/>
</dbReference>
<dbReference type="PANTHER" id="PTHR11139:SF69">
    <property type="entry name" value="SERINE_THREONINE-PROTEIN KINASE ATR"/>
    <property type="match status" value="1"/>
</dbReference>
<evidence type="ECO:0000259" key="15">
    <source>
        <dbReference type="PROSITE" id="PS51190"/>
    </source>
</evidence>
<dbReference type="Gene3D" id="1.25.40.10">
    <property type="entry name" value="Tetratricopeptide repeat domain"/>
    <property type="match status" value="1"/>
</dbReference>
<keyword evidence="7" id="KW-0227">DNA damage</keyword>
<dbReference type="GO" id="GO:0006281">
    <property type="term" value="P:DNA repair"/>
    <property type="evidence" value="ECO:0007669"/>
    <property type="project" value="UniProtKB-KW"/>
</dbReference>
<dbReference type="GO" id="GO:0000077">
    <property type="term" value="P:DNA damage checkpoint signaling"/>
    <property type="evidence" value="ECO:0007669"/>
    <property type="project" value="TreeGrafter"/>
</dbReference>
<evidence type="ECO:0000256" key="6">
    <source>
        <dbReference type="ARBA" id="ARBA00022741"/>
    </source>
</evidence>
<dbReference type="GO" id="GO:0004674">
    <property type="term" value="F:protein serine/threonine kinase activity"/>
    <property type="evidence" value="ECO:0007669"/>
    <property type="project" value="UniProtKB-KW"/>
</dbReference>
<reference evidence="16 17" key="1">
    <citation type="submission" date="2018-08" db="EMBL/GenBank/DDBJ databases">
        <title>Aphanomyces genome sequencing and annotation.</title>
        <authorList>
            <person name="Minardi D."/>
            <person name="Oidtmann B."/>
            <person name="Van Der Giezen M."/>
            <person name="Studholme D.J."/>
        </authorList>
    </citation>
    <scope>NUCLEOTIDE SEQUENCE [LARGE SCALE GENOMIC DNA]</scope>
    <source>
        <strain evidence="16 17">Da</strain>
    </source>
</reference>
<proteinExistence type="inferred from homology"/>
<dbReference type="SMART" id="SM01343">
    <property type="entry name" value="FATC"/>
    <property type="match status" value="1"/>
</dbReference>
<comment type="subcellular location">
    <subcellularLocation>
        <location evidence="1">Nucleus</location>
    </subcellularLocation>
</comment>
<evidence type="ECO:0000256" key="3">
    <source>
        <dbReference type="ARBA" id="ARBA00012513"/>
    </source>
</evidence>
<evidence type="ECO:0000259" key="13">
    <source>
        <dbReference type="PROSITE" id="PS50290"/>
    </source>
</evidence>
<evidence type="ECO:0000256" key="2">
    <source>
        <dbReference type="ARBA" id="ARBA00010769"/>
    </source>
</evidence>
<evidence type="ECO:0000256" key="7">
    <source>
        <dbReference type="ARBA" id="ARBA00022763"/>
    </source>
</evidence>
<gene>
    <name evidence="16" type="ORF">DYB37_000130</name>
</gene>
<dbReference type="PROSITE" id="PS51190">
    <property type="entry name" value="FATC"/>
    <property type="match status" value="1"/>
</dbReference>
<dbReference type="SUPFAM" id="SSF48371">
    <property type="entry name" value="ARM repeat"/>
    <property type="match status" value="1"/>
</dbReference>
<name>A0A3R7F1H0_APHAT</name>
<dbReference type="GO" id="GO:0000723">
    <property type="term" value="P:telomere maintenance"/>
    <property type="evidence" value="ECO:0007669"/>
    <property type="project" value="TreeGrafter"/>
</dbReference>
<dbReference type="CDD" id="cd00892">
    <property type="entry name" value="PIKKc_ATR"/>
    <property type="match status" value="1"/>
</dbReference>
<dbReference type="Pfam" id="PF23593">
    <property type="entry name" value="HEAT_ATR"/>
    <property type="match status" value="1"/>
</dbReference>
<evidence type="ECO:0000256" key="9">
    <source>
        <dbReference type="ARBA" id="ARBA00022840"/>
    </source>
</evidence>
<accession>A0A3R7F1H0</accession>
<keyword evidence="10" id="KW-0234">DNA repair</keyword>
<keyword evidence="11" id="KW-0539">Nucleus</keyword>
<dbReference type="VEuPathDB" id="FungiDB:H257_06268"/>
<sequence>MENDLEKVLRLMLVHQEQFHPTQASIPSVSPTKGPDIDEDPTRCLTVLRKARKMLPKVMKEISSSVPNPKVLDTLCTLLSLFLSSDVCPFSPSVFSSNAGVILFYMVRFLATPEYASLHQKVFDVCTTLALLLLESDFNGYVHIYCDLVDLLEDLQVLERHTSWRPSEAITVHCFLVSGAHLGRDTAHMQSGLRLCCQREELDPHHAQLVFDMGKKTVPPLTFTSATTVRLFSVWMWRFLNKVVGYAATFLSHHPTMAQLCVLVGSLLDAATKPGTDVDGAVLELLKLLFTQVALTDFSLIHLSTSFFAYATLPHHSTESTSNLLESIAATAVSRSRALLTALWPSFQTFATSKRTDVSLCGVICNTLRTFLKHHEDNLHRYVTLLLDLVLHCDLHHVDVQRAVGTAIQSTLDAHINNTSTSSGLWRHARAAIGQFHSEYVAVPPTHKRQKVVAEYASSISTISFEEIAKVMLATPPVDSFQSLVLLVLAMAYDNTLAATGLGILLPLRRTTITPSHPRTQDEGDVSRMLLDRLRTLLQQTPSSSSSSNPSSSVRLIGLALRYATDDELTELPVMSTLLHVQKYADVANVPSRGWSWPDTTDHHAVELWMATAPPLDQFLMVLCWVYTRHNPLALVRDSPWKTSLSGRVFVDLVAKQQPTAVRFAPIWMSSVVRAGAATALDMWNTLADLLLPMATSARPAIACAVVATLGHLCCTLSQLSDEEPIPSSLSVALGVGGYREGGDRYECLCRKPNRPTPPLPRTHDVAAVLESLVGTSSTDATVVHQTLLTMAAWIKHSTDLPPSVVWRFSEAVGHPDPICQRAVETHIGVIAPLVPSSSELLSLFDVKLGSTPRLAAAAVRAMATLGGHCDLQSKGELDLFFALVFRLVGVWKDSKTTTSAGLHQIMTHLTWKQLCVQYPDRVHVPLVESLVVPGANSHQLLQAFLAAFIGPDVTVALYLKENAAHILPHLIVTKNSSLLQTVAAACGATVASLVGEHILAIVKEMLLQKVTSFNNVAEWEFFFGFIPHDVGIRDVIQHKPLTIIYALAWELAGDRPKVAKKSFIEVCKQFLDDEDHHHHIDTFHISQQFFLAVMTFLGQKLLSKNVRISIQAIQCTEVLLSLFDTVGALDNFVPKIMATLKLASVEAHADKILAACRAWRTFVRLLSPDAIKANVLSIVVSLLPCIGPLTELFQLHVVGPATTIHNQTTPPPPLSEAQQVALDVLRSIFTHEMIDDDPSVTFVLALTPMANDFPVQIIKHLPIHEVLALVLPLLQHWDGAVREVGLLHLIHILNSRSREVLDLVLSLEEGVVHTCIMGILKQLLRLSRLETQENMQILVAQALGALGAIDMARITPQALRPITTNELSTKNLACHLIQTLLVNELRAAPQNTDVIALSIQQLLQFLAQLNAPDSSSSSTAASSSGVLFVPSSSSMPEWMQRQFHSKGVDKIIAPYWSTKYQAPNFKPTTMPPSSTFYEALGSVAFDQWLVSWCKFLIDHSTFPERHIFLACRRALTISLEIARFLLPYLVQNVLKQSASYHLVKQEILSVLQEDSSVDSEASTVSSHHHQCAQTVFSMLDELNDWVWASQRKKIALSQQPHMAKHMDELFDQEKEVVEEFLKDIPLSLLSSAAFKIKAYARAIQYFESHLRQQGNNVQMTSTDITKMQKMYGSLDEPDALLGLATQRRWLHPHPTGSFQELQHLIAEHKHLARWEDALACYEQAIHHMHGSDVEVEIRSELYAGVIQCMIQLGRLEGALQHVRGIVNQYPEVIPAVYPCALECAWRLSRWDLLTELTTDAMKVKLDKSEDMMGIKFAKSILGFHQNQLNMHVHLREARASIMGPLAAASQESYQRVYPLLHQLHFLHELEQGFLVSKASANKTAIWNAQCPWNRRDAMMAPALKFQEPILALRRVMMEDLQLDRSIVSANWLQYGKMARKEGLLRTAESAVMHAQALGNRHAIIEQAKLLVERGNMYEALHVLEPIPIDVSTILDPRSTDNHFDAKMLLLATNYMQQSSQKQGQHVIDRYKAVIAFDKDYAKGYFCLAKYFEVLLANDRREGEDASGEPYAYLPHVLHNYVLSLKGTDKYLFQSLPRLLTLWYEFGEILQASQSTKRSYRLDIPSSSEHHYGLMQDISKIILDALHSLPESMWLVCFPQVTSRICHPNVAVVDGVKAIMVRVLMAFPQRAMWYVLGLAQSLNMQRKTRAIEILKVAQKQLTNSNQVDMANALSEGMRLVEELIKLAEFDPGNQKKMPVRLSRVRAKVLLPIQNSINRRDLPESDVYIKSFGDKADVMLTKEKPKRIQVQGTDGKTYSFLCKREKHGDLRKDARMMEFNALMNKLLQRETDGRKRKLRLRTYAVICLNEESGLMEWVPNTRAMRHLISQIYKTEQGFLQPVRLTTDIKDTFLNMQKQYAHDIPHMTLVYRTKILTHLAFTPRFHQWFLNNFSDPTAWYEARDLFVRSAAVWSMVGHIVGLGDRHGENILIDCTTGECVHVDFDCLFDKGLKLARPEIVPFRLTPNMIDAFGLSGVEGVYRHTCEVTLTLLRQNRETLRSILESFVHDPLVEWGRSKSKQSTTGAATLKAVPANHEQVNSEAKIMLKTIDERLRGIWNLGKKQQHETLPLSVKGQVDRLISEATSDENLAQMYIGWMPFL</sequence>
<dbReference type="InterPro" id="IPR011009">
    <property type="entry name" value="Kinase-like_dom_sf"/>
</dbReference>
<feature type="domain" description="FAT" evidence="14">
    <location>
        <begin position="1629"/>
        <end position="2201"/>
    </location>
</feature>
<dbReference type="Pfam" id="PF02259">
    <property type="entry name" value="FAT"/>
    <property type="match status" value="1"/>
</dbReference>
<dbReference type="PANTHER" id="PTHR11139">
    <property type="entry name" value="ATAXIA TELANGIECTASIA MUTATED ATM -RELATED"/>
    <property type="match status" value="1"/>
</dbReference>
<evidence type="ECO:0000256" key="10">
    <source>
        <dbReference type="ARBA" id="ARBA00023204"/>
    </source>
</evidence>
<dbReference type="PROSITE" id="PS00916">
    <property type="entry name" value="PI3_4_KINASE_2"/>
    <property type="match status" value="1"/>
</dbReference>
<dbReference type="Proteomes" id="UP000285430">
    <property type="component" value="Unassembled WGS sequence"/>
</dbReference>